<dbReference type="OrthoDB" id="463627at2"/>
<gene>
    <name evidence="1" type="ORF">FEM03_03485</name>
</gene>
<proteinExistence type="predicted"/>
<keyword evidence="2" id="KW-1185">Reference proteome</keyword>
<comment type="caution">
    <text evidence="1">The sequence shown here is derived from an EMBL/GenBank/DDBJ whole genome shotgun (WGS) entry which is preliminary data.</text>
</comment>
<sequence>MTRTQIYLTATEAQGIARVAAASSRKNSEVIREAIDQYLSRLSPQDRLGRLRAAKGIWQDREELDLRSIREDFDRF</sequence>
<name>A0A5R8KJJ9_9BACT</name>
<organism evidence="1 2">
    <name type="scientific">Phragmitibacter flavus</name>
    <dbReference type="NCBI Taxonomy" id="2576071"/>
    <lineage>
        <taxon>Bacteria</taxon>
        <taxon>Pseudomonadati</taxon>
        <taxon>Verrucomicrobiota</taxon>
        <taxon>Verrucomicrobiia</taxon>
        <taxon>Verrucomicrobiales</taxon>
        <taxon>Verrucomicrobiaceae</taxon>
        <taxon>Phragmitibacter</taxon>
    </lineage>
</organism>
<dbReference type="Proteomes" id="UP000306196">
    <property type="component" value="Unassembled WGS sequence"/>
</dbReference>
<accession>A0A5R8KJJ9</accession>
<dbReference type="AlphaFoldDB" id="A0A5R8KJJ9"/>
<evidence type="ECO:0000313" key="2">
    <source>
        <dbReference type="Proteomes" id="UP000306196"/>
    </source>
</evidence>
<evidence type="ECO:0000313" key="1">
    <source>
        <dbReference type="EMBL" id="TLD72430.1"/>
    </source>
</evidence>
<dbReference type="RefSeq" id="WP_138084784.1">
    <property type="nucleotide sequence ID" value="NZ_VAUV01000002.1"/>
</dbReference>
<dbReference type="EMBL" id="VAUV01000002">
    <property type="protein sequence ID" value="TLD72430.1"/>
    <property type="molecule type" value="Genomic_DNA"/>
</dbReference>
<protein>
    <submittedName>
        <fullName evidence="1">CopG family transcriptional regulator</fullName>
    </submittedName>
</protein>
<reference evidence="1 2" key="1">
    <citation type="submission" date="2019-05" db="EMBL/GenBank/DDBJ databases">
        <title>Verrucobacter flavum gen. nov., sp. nov. a new member of the family Verrucomicrobiaceae.</title>
        <authorList>
            <person name="Szuroczki S."/>
            <person name="Abbaszade G."/>
            <person name="Szabo A."/>
            <person name="Felfoldi T."/>
            <person name="Schumann P."/>
            <person name="Boka K."/>
            <person name="Keki Z."/>
            <person name="Toumi M."/>
            <person name="Toth E."/>
        </authorList>
    </citation>
    <scope>NUCLEOTIDE SEQUENCE [LARGE SCALE GENOMIC DNA]</scope>
    <source>
        <strain evidence="1 2">MG-N-17</strain>
    </source>
</reference>